<keyword evidence="1" id="KW-0677">Repeat</keyword>
<dbReference type="InterPro" id="IPR051242">
    <property type="entry name" value="WD-EF-hand_domain"/>
</dbReference>
<dbReference type="Proteomes" id="UP000000539">
    <property type="component" value="Chromosome 3"/>
</dbReference>
<accession>A0A8V0Y2R1</accession>
<organism evidence="2 3">
    <name type="scientific">Gallus gallus</name>
    <name type="common">Chicken</name>
    <dbReference type="NCBI Taxonomy" id="9031"/>
    <lineage>
        <taxon>Eukaryota</taxon>
        <taxon>Metazoa</taxon>
        <taxon>Chordata</taxon>
        <taxon>Craniata</taxon>
        <taxon>Vertebrata</taxon>
        <taxon>Euteleostomi</taxon>
        <taxon>Archelosauria</taxon>
        <taxon>Archosauria</taxon>
        <taxon>Dinosauria</taxon>
        <taxon>Saurischia</taxon>
        <taxon>Theropoda</taxon>
        <taxon>Coelurosauria</taxon>
        <taxon>Aves</taxon>
        <taxon>Neognathae</taxon>
        <taxon>Galloanserae</taxon>
        <taxon>Galliformes</taxon>
        <taxon>Phasianidae</taxon>
        <taxon>Phasianinae</taxon>
        <taxon>Gallus</taxon>
    </lineage>
</organism>
<evidence type="ECO:0000313" key="3">
    <source>
        <dbReference type="Proteomes" id="UP000000539"/>
    </source>
</evidence>
<dbReference type="PANTHER" id="PTHR44324">
    <property type="entry name" value="WD40 REPEAT DOMAIN 95"/>
    <property type="match status" value="1"/>
</dbReference>
<dbReference type="GeneTree" id="ENSGT00940000160037"/>
<evidence type="ECO:0000313" key="2">
    <source>
        <dbReference type="Ensembl" id="ENSGALP00010011723.1"/>
    </source>
</evidence>
<dbReference type="PANTHER" id="PTHR44324:SF2">
    <property type="entry name" value="WD REPEAT-CONTAINING PROTEIN 64"/>
    <property type="match status" value="1"/>
</dbReference>
<dbReference type="InterPro" id="IPR015943">
    <property type="entry name" value="WD40/YVTN_repeat-like_dom_sf"/>
</dbReference>
<dbReference type="AlphaFoldDB" id="A0A8V0Y2R1"/>
<dbReference type="InterPro" id="IPR036322">
    <property type="entry name" value="WD40_repeat_dom_sf"/>
</dbReference>
<keyword evidence="3" id="KW-1185">Reference proteome</keyword>
<reference evidence="2" key="3">
    <citation type="submission" date="2025-09" db="UniProtKB">
        <authorList>
            <consortium name="Ensembl"/>
        </authorList>
    </citation>
    <scope>IDENTIFICATION</scope>
    <source>
        <strain evidence="2">broiler</strain>
    </source>
</reference>
<reference evidence="2" key="2">
    <citation type="submission" date="2025-08" db="UniProtKB">
        <authorList>
            <consortium name="Ensembl"/>
        </authorList>
    </citation>
    <scope>IDENTIFICATION</scope>
    <source>
        <strain evidence="2">broiler</strain>
    </source>
</reference>
<dbReference type="Ensembl" id="ENSGALT00010020175.1">
    <property type="protein sequence ID" value="ENSGALP00010011723.1"/>
    <property type="gene ID" value="ENSGALG00010008442.1"/>
</dbReference>
<gene>
    <name evidence="2" type="primary">WDR64</name>
</gene>
<protein>
    <submittedName>
        <fullName evidence="2">WD repeat domain 64</fullName>
    </submittedName>
</protein>
<evidence type="ECO:0000256" key="1">
    <source>
        <dbReference type="ARBA" id="ARBA00022737"/>
    </source>
</evidence>
<name>A0A8V0Y2R1_CHICK</name>
<sequence>MSESKDYDESCSALEVLDFEAALKQFQKLVEKTVTQKTKERLGLYIKDDDEIDYDEFYRTTQTLFGPEIKEHNVKAFFRKISNNPDAKTEWCEIFGYFIGGNGALPSQLREENTVFLTSEKQQITYPGKIFHLERDMITSIVKVPHLDFTVTSSQKGVLTIFNKKDTAWINGCDFLTQLKCVVAVTERTIIVWDYKSIRTKDNYFIIKPMENSLLCVCTATMSDQLAEDNILMGDDKGYVNLLKVTSDHFGMKQCKGKKESQLQILDSKDFHIVKRKLHDDWVLKVKYISDLNCFGSCSSDSIHSFVLDDIKRLKDNLPVKEFSVPRGVNAFAYCGKAKVIVTGGKYEAYIMSEESQFVQDNFLL</sequence>
<dbReference type="OrthoDB" id="5980302at2759"/>
<reference evidence="2" key="1">
    <citation type="submission" date="2020-11" db="EMBL/GenBank/DDBJ databases">
        <title>Gallus gallus (Chicken) genome, bGalGal1, GRCg7b, maternal haplotype autosomes + Z &amp; W.</title>
        <authorList>
            <person name="Warren W."/>
            <person name="Formenti G."/>
            <person name="Fedrigo O."/>
            <person name="Haase B."/>
            <person name="Mountcastle J."/>
            <person name="Balacco J."/>
            <person name="Tracey A."/>
            <person name="Schneider V."/>
            <person name="Okimoto R."/>
            <person name="Cheng H."/>
            <person name="Hawken R."/>
            <person name="Howe K."/>
            <person name="Jarvis E.D."/>
        </authorList>
    </citation>
    <scope>NUCLEOTIDE SEQUENCE [LARGE SCALE GENOMIC DNA]</scope>
    <source>
        <strain evidence="2">Broiler</strain>
    </source>
</reference>
<dbReference type="Gene3D" id="2.130.10.10">
    <property type="entry name" value="YVTN repeat-like/Quinoprotein amine dehydrogenase"/>
    <property type="match status" value="1"/>
</dbReference>
<dbReference type="SUPFAM" id="SSF50978">
    <property type="entry name" value="WD40 repeat-like"/>
    <property type="match status" value="1"/>
</dbReference>
<proteinExistence type="predicted"/>